<gene>
    <name evidence="6" type="ORF">SAMN05216313_11346</name>
</gene>
<evidence type="ECO:0000313" key="6">
    <source>
        <dbReference type="EMBL" id="SET74909.1"/>
    </source>
</evidence>
<dbReference type="GO" id="GO:0005829">
    <property type="term" value="C:cytosol"/>
    <property type="evidence" value="ECO:0007669"/>
    <property type="project" value="TreeGrafter"/>
</dbReference>
<dbReference type="FunFam" id="1.10.10.10:FF:000001">
    <property type="entry name" value="LysR family transcriptional regulator"/>
    <property type="match status" value="1"/>
</dbReference>
<dbReference type="STRING" id="460384.SAMN05216313_11346"/>
<accession>A0A1I0GUP2</accession>
<evidence type="ECO:0000256" key="4">
    <source>
        <dbReference type="ARBA" id="ARBA00023163"/>
    </source>
</evidence>
<dbReference type="Proteomes" id="UP000198508">
    <property type="component" value="Unassembled WGS sequence"/>
</dbReference>
<evidence type="ECO:0000256" key="1">
    <source>
        <dbReference type="ARBA" id="ARBA00009437"/>
    </source>
</evidence>
<dbReference type="GO" id="GO:0003700">
    <property type="term" value="F:DNA-binding transcription factor activity"/>
    <property type="evidence" value="ECO:0007669"/>
    <property type="project" value="InterPro"/>
</dbReference>
<name>A0A1I0GUP2_9FIRM</name>
<comment type="similarity">
    <text evidence="1">Belongs to the LysR transcriptional regulatory family.</text>
</comment>
<proteinExistence type="inferred from homology"/>
<dbReference type="GO" id="GO:0003677">
    <property type="term" value="F:DNA binding"/>
    <property type="evidence" value="ECO:0007669"/>
    <property type="project" value="UniProtKB-KW"/>
</dbReference>
<dbReference type="Pfam" id="PF03466">
    <property type="entry name" value="LysR_substrate"/>
    <property type="match status" value="1"/>
</dbReference>
<dbReference type="InterPro" id="IPR050950">
    <property type="entry name" value="HTH-type_LysR_regulators"/>
</dbReference>
<dbReference type="CDD" id="cd05466">
    <property type="entry name" value="PBP2_LTTR_substrate"/>
    <property type="match status" value="1"/>
</dbReference>
<keyword evidence="7" id="KW-1185">Reference proteome</keyword>
<keyword evidence="4" id="KW-0804">Transcription</keyword>
<dbReference type="SUPFAM" id="SSF53850">
    <property type="entry name" value="Periplasmic binding protein-like II"/>
    <property type="match status" value="1"/>
</dbReference>
<dbReference type="RefSeq" id="WP_092364601.1">
    <property type="nucleotide sequence ID" value="NZ_CABJCG010000002.1"/>
</dbReference>
<feature type="domain" description="HTH lysR-type" evidence="5">
    <location>
        <begin position="1"/>
        <end position="58"/>
    </location>
</feature>
<organism evidence="6 7">
    <name type="scientific">Enterocloster lavalensis</name>
    <dbReference type="NCBI Taxonomy" id="460384"/>
    <lineage>
        <taxon>Bacteria</taxon>
        <taxon>Bacillati</taxon>
        <taxon>Bacillota</taxon>
        <taxon>Clostridia</taxon>
        <taxon>Lachnospirales</taxon>
        <taxon>Lachnospiraceae</taxon>
        <taxon>Enterocloster</taxon>
    </lineage>
</organism>
<dbReference type="Gene3D" id="1.10.10.10">
    <property type="entry name" value="Winged helix-like DNA-binding domain superfamily/Winged helix DNA-binding domain"/>
    <property type="match status" value="1"/>
</dbReference>
<protein>
    <submittedName>
        <fullName evidence="6">DNA-binding transcriptional regulator, LysR family</fullName>
    </submittedName>
</protein>
<dbReference type="GeneID" id="93280571"/>
<dbReference type="Pfam" id="PF00126">
    <property type="entry name" value="HTH_1"/>
    <property type="match status" value="1"/>
</dbReference>
<dbReference type="InterPro" id="IPR036390">
    <property type="entry name" value="WH_DNA-bd_sf"/>
</dbReference>
<keyword evidence="3 6" id="KW-0238">DNA-binding</keyword>
<dbReference type="PROSITE" id="PS50931">
    <property type="entry name" value="HTH_LYSR"/>
    <property type="match status" value="1"/>
</dbReference>
<dbReference type="InterPro" id="IPR005119">
    <property type="entry name" value="LysR_subst-bd"/>
</dbReference>
<evidence type="ECO:0000256" key="3">
    <source>
        <dbReference type="ARBA" id="ARBA00023125"/>
    </source>
</evidence>
<evidence type="ECO:0000259" key="5">
    <source>
        <dbReference type="PROSITE" id="PS50931"/>
    </source>
</evidence>
<dbReference type="AlphaFoldDB" id="A0A1I0GUP2"/>
<dbReference type="EMBL" id="FOIM01000013">
    <property type="protein sequence ID" value="SET74909.1"/>
    <property type="molecule type" value="Genomic_DNA"/>
</dbReference>
<keyword evidence="2" id="KW-0805">Transcription regulation</keyword>
<dbReference type="InterPro" id="IPR000847">
    <property type="entry name" value="LysR_HTH_N"/>
</dbReference>
<dbReference type="PRINTS" id="PR00039">
    <property type="entry name" value="HTHLYSR"/>
</dbReference>
<dbReference type="SUPFAM" id="SSF46785">
    <property type="entry name" value="Winged helix' DNA-binding domain"/>
    <property type="match status" value="1"/>
</dbReference>
<dbReference type="Gene3D" id="3.40.190.290">
    <property type="match status" value="1"/>
</dbReference>
<dbReference type="PANTHER" id="PTHR30419">
    <property type="entry name" value="HTH-TYPE TRANSCRIPTIONAL REGULATOR YBHD"/>
    <property type="match status" value="1"/>
</dbReference>
<reference evidence="7" key="1">
    <citation type="submission" date="2016-10" db="EMBL/GenBank/DDBJ databases">
        <authorList>
            <person name="Varghese N."/>
            <person name="Submissions S."/>
        </authorList>
    </citation>
    <scope>NUCLEOTIDE SEQUENCE [LARGE SCALE GENOMIC DNA]</scope>
    <source>
        <strain evidence="7">NLAE-zl-G277</strain>
    </source>
</reference>
<sequence length="304" mass="34495">MNTRELEYILAIAKEKSISKAAEKLYVTQPALSLFLTRLESQLGTPLFIRGASGLIPTFAGERYIQMSRKVLKDYRDFEQELCDISSLHMGRLKVGTSAHIGSYVLPQVIPLFNRTYPNIEVSISEGNSQVLEHMISGNELDVALMHLPLKHIEANYVEIARERYVMAFSKDHPLNRKLYPREGETYPYIDPRAAAGQKFVLSFPYQRVRQISDRILEKAGITPDIILTTSSVQTALRFAGVGLGVTFLPESYIQLFRCTHEPVFCYMDDDFEAYWTFVVVYPGDVTLSGPARAFIELTKEAYC</sequence>
<evidence type="ECO:0000313" key="7">
    <source>
        <dbReference type="Proteomes" id="UP000198508"/>
    </source>
</evidence>
<evidence type="ECO:0000256" key="2">
    <source>
        <dbReference type="ARBA" id="ARBA00023015"/>
    </source>
</evidence>
<dbReference type="InterPro" id="IPR036388">
    <property type="entry name" value="WH-like_DNA-bd_sf"/>
</dbReference>